<organism evidence="4 5">
    <name type="scientific">Alosa alosa</name>
    <name type="common">allis shad</name>
    <dbReference type="NCBI Taxonomy" id="278164"/>
    <lineage>
        <taxon>Eukaryota</taxon>
        <taxon>Metazoa</taxon>
        <taxon>Chordata</taxon>
        <taxon>Craniata</taxon>
        <taxon>Vertebrata</taxon>
        <taxon>Euteleostomi</taxon>
        <taxon>Actinopterygii</taxon>
        <taxon>Neopterygii</taxon>
        <taxon>Teleostei</taxon>
        <taxon>Clupei</taxon>
        <taxon>Clupeiformes</taxon>
        <taxon>Clupeoidei</taxon>
        <taxon>Clupeidae</taxon>
        <taxon>Alosa</taxon>
    </lineage>
</organism>
<dbReference type="GO" id="GO:0006955">
    <property type="term" value="P:immune response"/>
    <property type="evidence" value="ECO:0007669"/>
    <property type="project" value="InterPro"/>
</dbReference>
<dbReference type="Proteomes" id="UP000823561">
    <property type="component" value="Chromosome 5"/>
</dbReference>
<sequence length="104" mass="11719">MDFRGITLLLLVISAVLLSTDGHLPKCCVAVSKRIPTKIIRNVQRFEKQSSSGLCDIDAIIIYVKMPRTKGKKDKRICVHPNAMKLLKPWMKKKQLFSSKIAAP</sequence>
<keyword evidence="2" id="KW-0732">Signal</keyword>
<evidence type="ECO:0000313" key="5">
    <source>
        <dbReference type="Proteomes" id="UP000823561"/>
    </source>
</evidence>
<dbReference type="GO" id="GO:0005615">
    <property type="term" value="C:extracellular space"/>
    <property type="evidence" value="ECO:0007669"/>
    <property type="project" value="UniProtKB-KW"/>
</dbReference>
<accession>A0AAV6H2L2</accession>
<dbReference type="AlphaFoldDB" id="A0AAV6H2L2"/>
<comment type="caution">
    <text evidence="4">The sequence shown here is derived from an EMBL/GenBank/DDBJ whole genome shotgun (WGS) entry which is preliminary data.</text>
</comment>
<feature type="chain" id="PRO_5043708778" description="Chemokine interleukin-8-like domain-containing protein" evidence="2">
    <location>
        <begin position="23"/>
        <end position="104"/>
    </location>
</feature>
<gene>
    <name evidence="4" type="ORF">AALO_G00069410</name>
</gene>
<evidence type="ECO:0000259" key="3">
    <source>
        <dbReference type="Pfam" id="PF00048"/>
    </source>
</evidence>
<reference evidence="4" key="1">
    <citation type="submission" date="2020-10" db="EMBL/GenBank/DDBJ databases">
        <title>Chromosome-scale genome assembly of the Allis shad, Alosa alosa.</title>
        <authorList>
            <person name="Margot Z."/>
            <person name="Christophe K."/>
            <person name="Cabau C."/>
            <person name="Louis A."/>
            <person name="Berthelot C."/>
            <person name="Parey E."/>
            <person name="Roest Crollius H."/>
            <person name="Montfort J."/>
            <person name="Robinson-Rechavi M."/>
            <person name="Bucao C."/>
            <person name="Bouchez O."/>
            <person name="Gislard M."/>
            <person name="Lluch J."/>
            <person name="Milhes M."/>
            <person name="Lampietro C."/>
            <person name="Lopez Roques C."/>
            <person name="Donnadieu C."/>
            <person name="Braasch I."/>
            <person name="Desvignes T."/>
            <person name="Postlethwait J."/>
            <person name="Bobe J."/>
            <person name="Guiguen Y."/>
        </authorList>
    </citation>
    <scope>NUCLEOTIDE SEQUENCE</scope>
    <source>
        <strain evidence="4">M-15738</strain>
        <tissue evidence="4">Blood</tissue>
    </source>
</reference>
<evidence type="ECO:0000256" key="2">
    <source>
        <dbReference type="SAM" id="SignalP"/>
    </source>
</evidence>
<name>A0AAV6H2L2_9TELE</name>
<protein>
    <recommendedName>
        <fullName evidence="3">Chemokine interleukin-8-like domain-containing protein</fullName>
    </recommendedName>
</protein>
<dbReference type="EMBL" id="JADWDJ010000005">
    <property type="protein sequence ID" value="KAG5281279.1"/>
    <property type="molecule type" value="Genomic_DNA"/>
</dbReference>
<evidence type="ECO:0000313" key="4">
    <source>
        <dbReference type="EMBL" id="KAG5281279.1"/>
    </source>
</evidence>
<feature type="domain" description="Chemokine interleukin-8-like" evidence="3">
    <location>
        <begin position="26"/>
        <end position="84"/>
    </location>
</feature>
<keyword evidence="1" id="KW-0202">Cytokine</keyword>
<dbReference type="Gene3D" id="2.40.50.40">
    <property type="match status" value="1"/>
</dbReference>
<dbReference type="Pfam" id="PF00048">
    <property type="entry name" value="IL8"/>
    <property type="match status" value="1"/>
</dbReference>
<dbReference type="SUPFAM" id="SSF54117">
    <property type="entry name" value="Interleukin 8-like chemokines"/>
    <property type="match status" value="1"/>
</dbReference>
<dbReference type="InterPro" id="IPR036048">
    <property type="entry name" value="Interleukin_8-like_sf"/>
</dbReference>
<feature type="signal peptide" evidence="2">
    <location>
        <begin position="1"/>
        <end position="22"/>
    </location>
</feature>
<dbReference type="GO" id="GO:0008009">
    <property type="term" value="F:chemokine activity"/>
    <property type="evidence" value="ECO:0007669"/>
    <property type="project" value="InterPro"/>
</dbReference>
<keyword evidence="5" id="KW-1185">Reference proteome</keyword>
<evidence type="ECO:0000256" key="1">
    <source>
        <dbReference type="ARBA" id="ARBA00022514"/>
    </source>
</evidence>
<dbReference type="InterPro" id="IPR001811">
    <property type="entry name" value="Chemokine_IL8-like_dom"/>
</dbReference>
<proteinExistence type="predicted"/>